<evidence type="ECO:0000256" key="2">
    <source>
        <dbReference type="PIRSR" id="PIRSR605511-1"/>
    </source>
</evidence>
<dbReference type="Proteomes" id="UP000516369">
    <property type="component" value="Chromosome"/>
</dbReference>
<comment type="cofactor">
    <cofactor evidence="3">
        <name>Zn(2+)</name>
        <dbReference type="ChEBI" id="CHEBI:29105"/>
    </cofactor>
    <text evidence="3">Binds 1 divalent metal cation per subunit.</text>
</comment>
<dbReference type="KEGG" id="dvn:HQ394_05790"/>
<dbReference type="Gene3D" id="2.120.10.30">
    <property type="entry name" value="TolB, C-terminal domain"/>
    <property type="match status" value="1"/>
</dbReference>
<dbReference type="SUPFAM" id="SSF63829">
    <property type="entry name" value="Calcium-dependent phosphotriesterase"/>
    <property type="match status" value="1"/>
</dbReference>
<protein>
    <submittedName>
        <fullName evidence="5">SMP-30/gluconolactonase/LRE family protein</fullName>
    </submittedName>
</protein>
<evidence type="ECO:0000259" key="4">
    <source>
        <dbReference type="Pfam" id="PF08450"/>
    </source>
</evidence>
<dbReference type="AlphaFoldDB" id="A0A7H1MZS2"/>
<dbReference type="GO" id="GO:0046872">
    <property type="term" value="F:metal ion binding"/>
    <property type="evidence" value="ECO:0007669"/>
    <property type="project" value="UniProtKB-KW"/>
</dbReference>
<organism evidence="5 6">
    <name type="scientific">Defluviicoccus vanus</name>
    <dbReference type="NCBI Taxonomy" id="111831"/>
    <lineage>
        <taxon>Bacteria</taxon>
        <taxon>Pseudomonadati</taxon>
        <taxon>Pseudomonadota</taxon>
        <taxon>Alphaproteobacteria</taxon>
        <taxon>Rhodospirillales</taxon>
        <taxon>Rhodospirillaceae</taxon>
        <taxon>Defluviicoccus</taxon>
    </lineage>
</organism>
<feature type="binding site" evidence="3">
    <location>
        <position position="42"/>
    </location>
    <ligand>
        <name>a divalent metal cation</name>
        <dbReference type="ChEBI" id="CHEBI:60240"/>
    </ligand>
</feature>
<dbReference type="InterPro" id="IPR051262">
    <property type="entry name" value="SMP-30/CGR1_Lactonase"/>
</dbReference>
<keyword evidence="3" id="KW-0862">Zinc</keyword>
<sequence length="319" mass="34954">MTNGSVHNIERLDPRMDALIAPHLAFEVVADFSEREGAHWLEGPVWNHREGCLLFSDVKGNAIHRWHPVLGVQLFMKPSGYSGDAPFAGQEPGANGLAFDAEGRLLICEHGDRRLRRLEADGRKTVLADRWQGCRLNSPNDLVSCANGDIYFTDPPFGLPHQFDDPARELAFSGVYRLSATGELTLLLDELRAPNGIALSPDERILYVNDGDPNRSAFLAYPLGDDGRLGKARALLDVTGMGGYGGPDGLEVDHLGTIFAAAHERVFVIAADCTPLGTLAMGGITTNFAWGEDGSTLFVTTEHRLFRLRLRTHGSHWRC</sequence>
<dbReference type="PANTHER" id="PTHR47572:SF4">
    <property type="entry name" value="LACTONASE DRP35"/>
    <property type="match status" value="1"/>
</dbReference>
<dbReference type="EMBL" id="CP053923">
    <property type="protein sequence ID" value="QNT68958.1"/>
    <property type="molecule type" value="Genomic_DNA"/>
</dbReference>
<accession>A0A7H1MZS2</accession>
<dbReference type="InterPro" id="IPR013658">
    <property type="entry name" value="SGL"/>
</dbReference>
<dbReference type="Pfam" id="PF08450">
    <property type="entry name" value="SGL"/>
    <property type="match status" value="1"/>
</dbReference>
<evidence type="ECO:0000313" key="6">
    <source>
        <dbReference type="Proteomes" id="UP000516369"/>
    </source>
</evidence>
<feature type="binding site" evidence="3">
    <location>
        <position position="248"/>
    </location>
    <ligand>
        <name>a divalent metal cation</name>
        <dbReference type="ChEBI" id="CHEBI:60240"/>
    </ligand>
</feature>
<evidence type="ECO:0000256" key="1">
    <source>
        <dbReference type="ARBA" id="ARBA00022801"/>
    </source>
</evidence>
<dbReference type="InterPro" id="IPR011042">
    <property type="entry name" value="6-blade_b-propeller_TolB-like"/>
</dbReference>
<dbReference type="PRINTS" id="PR01790">
    <property type="entry name" value="SMP30FAMILY"/>
</dbReference>
<keyword evidence="1" id="KW-0378">Hydrolase</keyword>
<evidence type="ECO:0000256" key="3">
    <source>
        <dbReference type="PIRSR" id="PIRSR605511-2"/>
    </source>
</evidence>
<feature type="active site" description="Proton donor/acceptor" evidence="2">
    <location>
        <position position="248"/>
    </location>
</feature>
<keyword evidence="3" id="KW-0479">Metal-binding</keyword>
<feature type="binding site" evidence="3">
    <location>
        <position position="195"/>
    </location>
    <ligand>
        <name>a divalent metal cation</name>
        <dbReference type="ChEBI" id="CHEBI:60240"/>
    </ligand>
</feature>
<dbReference type="GO" id="GO:0016787">
    <property type="term" value="F:hydrolase activity"/>
    <property type="evidence" value="ECO:0007669"/>
    <property type="project" value="UniProtKB-KW"/>
</dbReference>
<feature type="domain" description="SMP-30/Gluconolactonase/LRE-like region" evidence="4">
    <location>
        <begin position="42"/>
        <end position="302"/>
    </location>
</feature>
<proteinExistence type="predicted"/>
<keyword evidence="6" id="KW-1185">Reference proteome</keyword>
<dbReference type="PANTHER" id="PTHR47572">
    <property type="entry name" value="LIPOPROTEIN-RELATED"/>
    <property type="match status" value="1"/>
</dbReference>
<reference evidence="5 6" key="1">
    <citation type="submission" date="2020-05" db="EMBL/GenBank/DDBJ databases">
        <title>Complete closed genome sequence of Defluviicoccus vanus.</title>
        <authorList>
            <person name="Bessarab I."/>
            <person name="Arumugam K."/>
            <person name="Maszenan A.M."/>
            <person name="Seviour R.J."/>
            <person name="Williams R.B."/>
        </authorList>
    </citation>
    <scope>NUCLEOTIDE SEQUENCE [LARGE SCALE GENOMIC DNA]</scope>
    <source>
        <strain evidence="5 6">Ben 114</strain>
    </source>
</reference>
<feature type="binding site" evidence="3">
    <location>
        <position position="140"/>
    </location>
    <ligand>
        <name>substrate</name>
    </ligand>
</feature>
<evidence type="ECO:0000313" key="5">
    <source>
        <dbReference type="EMBL" id="QNT68958.1"/>
    </source>
</evidence>
<name>A0A7H1MZS2_9PROT</name>
<dbReference type="RefSeq" id="WP_190262469.1">
    <property type="nucleotide sequence ID" value="NZ_CP053923.1"/>
</dbReference>
<gene>
    <name evidence="5" type="ORF">HQ394_05790</name>
</gene>
<dbReference type="InterPro" id="IPR005511">
    <property type="entry name" value="SMP-30"/>
</dbReference>